<feature type="transmembrane region" description="Helical" evidence="8">
    <location>
        <begin position="15"/>
        <end position="35"/>
    </location>
</feature>
<gene>
    <name evidence="10" type="ORF">DAMNIGENAA_16950</name>
</gene>
<evidence type="ECO:0000313" key="11">
    <source>
        <dbReference type="Proteomes" id="UP001144372"/>
    </source>
</evidence>
<protein>
    <recommendedName>
        <fullName evidence="9">ABC transporter domain-containing protein</fullName>
    </recommendedName>
</protein>
<dbReference type="Gene3D" id="3.40.50.300">
    <property type="entry name" value="P-loop containing nucleotide triphosphate hydrolases"/>
    <property type="match status" value="1"/>
</dbReference>
<dbReference type="GO" id="GO:0005524">
    <property type="term" value="F:ATP binding"/>
    <property type="evidence" value="ECO:0007669"/>
    <property type="project" value="UniProtKB-KW"/>
</dbReference>
<keyword evidence="7 8" id="KW-0472">Membrane</keyword>
<keyword evidence="5" id="KW-0067">ATP-binding</keyword>
<dbReference type="EMBL" id="BSDR01000001">
    <property type="protein sequence ID" value="GLI34262.1"/>
    <property type="molecule type" value="Genomic_DNA"/>
</dbReference>
<dbReference type="InterPro" id="IPR003439">
    <property type="entry name" value="ABC_transporter-like_ATP-bd"/>
</dbReference>
<dbReference type="CDD" id="cd03223">
    <property type="entry name" value="ABCD_peroxisomal_ALDP"/>
    <property type="match status" value="1"/>
</dbReference>
<comment type="subcellular location">
    <subcellularLocation>
        <location evidence="1">Cell membrane</location>
        <topology evidence="1">Multi-pass membrane protein</topology>
    </subcellularLocation>
</comment>
<dbReference type="InterPro" id="IPR003593">
    <property type="entry name" value="AAA+_ATPase"/>
</dbReference>
<dbReference type="SUPFAM" id="SSF90123">
    <property type="entry name" value="ABC transporter transmembrane region"/>
    <property type="match status" value="1"/>
</dbReference>
<dbReference type="AlphaFoldDB" id="A0A9W6FS63"/>
<keyword evidence="6 8" id="KW-1133">Transmembrane helix</keyword>
<evidence type="ECO:0000256" key="7">
    <source>
        <dbReference type="ARBA" id="ARBA00023136"/>
    </source>
</evidence>
<evidence type="ECO:0000259" key="9">
    <source>
        <dbReference type="PROSITE" id="PS50893"/>
    </source>
</evidence>
<evidence type="ECO:0000256" key="8">
    <source>
        <dbReference type="SAM" id="Phobius"/>
    </source>
</evidence>
<proteinExistence type="predicted"/>
<dbReference type="PANTHER" id="PTHR11384">
    <property type="entry name" value="ATP-BINDING CASSETTE, SUB-FAMILY D MEMBER"/>
    <property type="match status" value="1"/>
</dbReference>
<dbReference type="PROSITE" id="PS00211">
    <property type="entry name" value="ABC_TRANSPORTER_1"/>
    <property type="match status" value="1"/>
</dbReference>
<sequence length="326" mass="36265">MIIAAGLLIGWQRNLSFFTTAYSYLPVVLPFLVLFPKYFGGKIEYGDMVQANFAFTQIYAALSLIVSQFEQITNFAAGVKRLSSFAETIAPEQTSVPGIASEEADHFSLSHLTLLTPNSTRTLIHDLTLDLECGDNLAVVGPSGVGKSSLLRAIAGLWTQGEGVVKRPPLSEIFFLPQKPYMILGSLREQLLYPQIERVISGEQLRNVLETVQLEHLPERVGGFDIELDWADVLSLGEQQRLAFARLFLNRPGFAVLDEATSALEMGSEANLYGKLKALDIQYISVGHRSSILDYHDHVLELQGYGRWRFLSVKDYQTEKGYTVKG</sequence>
<evidence type="ECO:0000256" key="2">
    <source>
        <dbReference type="ARBA" id="ARBA00022448"/>
    </source>
</evidence>
<dbReference type="GO" id="GO:0016887">
    <property type="term" value="F:ATP hydrolysis activity"/>
    <property type="evidence" value="ECO:0007669"/>
    <property type="project" value="InterPro"/>
</dbReference>
<dbReference type="RefSeq" id="WP_281793519.1">
    <property type="nucleotide sequence ID" value="NZ_BSDR01000001.1"/>
</dbReference>
<dbReference type="PROSITE" id="PS50893">
    <property type="entry name" value="ABC_TRANSPORTER_2"/>
    <property type="match status" value="1"/>
</dbReference>
<evidence type="ECO:0000256" key="1">
    <source>
        <dbReference type="ARBA" id="ARBA00004651"/>
    </source>
</evidence>
<keyword evidence="4" id="KW-0547">Nucleotide-binding</keyword>
<keyword evidence="11" id="KW-1185">Reference proteome</keyword>
<dbReference type="GO" id="GO:0005886">
    <property type="term" value="C:plasma membrane"/>
    <property type="evidence" value="ECO:0007669"/>
    <property type="project" value="UniProtKB-SubCell"/>
</dbReference>
<accession>A0A9W6FS63</accession>
<evidence type="ECO:0000256" key="6">
    <source>
        <dbReference type="ARBA" id="ARBA00022989"/>
    </source>
</evidence>
<dbReference type="InterPro" id="IPR050835">
    <property type="entry name" value="ABC_transporter_sub-D"/>
</dbReference>
<name>A0A9W6FS63_9BACT</name>
<dbReference type="Gene3D" id="1.20.1560.10">
    <property type="entry name" value="ABC transporter type 1, transmembrane domain"/>
    <property type="match status" value="1"/>
</dbReference>
<organism evidence="10 11">
    <name type="scientific">Desulforhabdus amnigena</name>
    <dbReference type="NCBI Taxonomy" id="40218"/>
    <lineage>
        <taxon>Bacteria</taxon>
        <taxon>Pseudomonadati</taxon>
        <taxon>Thermodesulfobacteriota</taxon>
        <taxon>Syntrophobacteria</taxon>
        <taxon>Syntrophobacterales</taxon>
        <taxon>Syntrophobacteraceae</taxon>
        <taxon>Desulforhabdus</taxon>
    </lineage>
</organism>
<dbReference type="PANTHER" id="PTHR11384:SF59">
    <property type="entry name" value="LYSOSOMAL COBALAMIN TRANSPORTER ABCD4"/>
    <property type="match status" value="1"/>
</dbReference>
<comment type="caution">
    <text evidence="10">The sequence shown here is derived from an EMBL/GenBank/DDBJ whole genome shotgun (WGS) entry which is preliminary data.</text>
</comment>
<keyword evidence="2" id="KW-0813">Transport</keyword>
<evidence type="ECO:0000313" key="10">
    <source>
        <dbReference type="EMBL" id="GLI34262.1"/>
    </source>
</evidence>
<feature type="domain" description="ABC transporter" evidence="9">
    <location>
        <begin position="107"/>
        <end position="324"/>
    </location>
</feature>
<dbReference type="Pfam" id="PF00005">
    <property type="entry name" value="ABC_tran"/>
    <property type="match status" value="1"/>
</dbReference>
<dbReference type="InterPro" id="IPR017871">
    <property type="entry name" value="ABC_transporter-like_CS"/>
</dbReference>
<reference evidence="10" key="1">
    <citation type="submission" date="2022-12" db="EMBL/GenBank/DDBJ databases">
        <title>Reference genome sequencing for broad-spectrum identification of bacterial and archaeal isolates by mass spectrometry.</title>
        <authorList>
            <person name="Sekiguchi Y."/>
            <person name="Tourlousse D.M."/>
        </authorList>
    </citation>
    <scope>NUCLEOTIDE SEQUENCE</scope>
    <source>
        <strain evidence="10">ASRB1</strain>
    </source>
</reference>
<evidence type="ECO:0000256" key="3">
    <source>
        <dbReference type="ARBA" id="ARBA00022692"/>
    </source>
</evidence>
<dbReference type="SUPFAM" id="SSF52540">
    <property type="entry name" value="P-loop containing nucleoside triphosphate hydrolases"/>
    <property type="match status" value="1"/>
</dbReference>
<evidence type="ECO:0000256" key="4">
    <source>
        <dbReference type="ARBA" id="ARBA00022741"/>
    </source>
</evidence>
<dbReference type="InterPro" id="IPR027417">
    <property type="entry name" value="P-loop_NTPase"/>
</dbReference>
<dbReference type="Proteomes" id="UP001144372">
    <property type="component" value="Unassembled WGS sequence"/>
</dbReference>
<keyword evidence="3 8" id="KW-0812">Transmembrane</keyword>
<evidence type="ECO:0000256" key="5">
    <source>
        <dbReference type="ARBA" id="ARBA00022840"/>
    </source>
</evidence>
<dbReference type="InterPro" id="IPR036640">
    <property type="entry name" value="ABC1_TM_sf"/>
</dbReference>
<dbReference type="SMART" id="SM00382">
    <property type="entry name" value="AAA"/>
    <property type="match status" value="1"/>
</dbReference>